<dbReference type="GO" id="GO:0016757">
    <property type="term" value="F:glycosyltransferase activity"/>
    <property type="evidence" value="ECO:0007669"/>
    <property type="project" value="UniProtKB-KW"/>
</dbReference>
<accession>A0A971M139</accession>
<evidence type="ECO:0000256" key="1">
    <source>
        <dbReference type="ARBA" id="ARBA00022676"/>
    </source>
</evidence>
<sequence length="337" mass="37955">MKIAEILPEFHEGGAERHVLWLSNALAGIGHQVTVITAGGKLEGKLDTEVEIWRLPVHRKNPVTGLYSALKIACRAKRERWNILHAHSRVPAWIAWWASSIADVPWVFTAHARYSLNKGLKPFPRANGAICISRAVEKHLEQYLPDRRTVIMNGLPPSELKWENRGEQEKRFLFVGRLTRIKGLHFVIEALGGLKNLEWKLDVIGDGPQREELEALSEYLGLSERVHFHGFRDDPQEWMARSDLLLFPSLDEGMGLVLMQAIQVGIPVLASDIEPVREVVGENAPLITPGDVGKWRQRIEEIIKGEENPPPFDIAAVPSVQTMTASVLRFFHSVVEP</sequence>
<dbReference type="PANTHER" id="PTHR12526">
    <property type="entry name" value="GLYCOSYLTRANSFERASE"/>
    <property type="match status" value="1"/>
</dbReference>
<name>A0A971M139_9BACT</name>
<reference evidence="5" key="2">
    <citation type="submission" date="2020-01" db="EMBL/GenBank/DDBJ databases">
        <authorList>
            <person name="Campanaro S."/>
        </authorList>
    </citation>
    <scope>NUCLEOTIDE SEQUENCE</scope>
    <source>
        <strain evidence="5">AS06rmzACSIP_7</strain>
    </source>
</reference>
<feature type="domain" description="Glycosyl transferase family 1" evidence="3">
    <location>
        <begin position="164"/>
        <end position="308"/>
    </location>
</feature>
<dbReference type="Pfam" id="PF13439">
    <property type="entry name" value="Glyco_transf_4"/>
    <property type="match status" value="1"/>
</dbReference>
<dbReference type="Pfam" id="PF00534">
    <property type="entry name" value="Glycos_transf_1"/>
    <property type="match status" value="1"/>
</dbReference>
<dbReference type="InterPro" id="IPR028098">
    <property type="entry name" value="Glyco_trans_4-like_N"/>
</dbReference>
<evidence type="ECO:0000259" key="3">
    <source>
        <dbReference type="Pfam" id="PF00534"/>
    </source>
</evidence>
<dbReference type="CDD" id="cd03819">
    <property type="entry name" value="GT4_WavL-like"/>
    <property type="match status" value="1"/>
</dbReference>
<dbReference type="InterPro" id="IPR001296">
    <property type="entry name" value="Glyco_trans_1"/>
</dbReference>
<protein>
    <submittedName>
        <fullName evidence="5">Glycosyltransferase family 4 protein</fullName>
    </submittedName>
</protein>
<dbReference type="AlphaFoldDB" id="A0A971M139"/>
<keyword evidence="1" id="KW-0328">Glycosyltransferase</keyword>
<dbReference type="Proteomes" id="UP000777265">
    <property type="component" value="Unassembled WGS sequence"/>
</dbReference>
<dbReference type="SUPFAM" id="SSF53756">
    <property type="entry name" value="UDP-Glycosyltransferase/glycogen phosphorylase"/>
    <property type="match status" value="1"/>
</dbReference>
<comment type="caution">
    <text evidence="5">The sequence shown here is derived from an EMBL/GenBank/DDBJ whole genome shotgun (WGS) entry which is preliminary data.</text>
</comment>
<dbReference type="PANTHER" id="PTHR12526:SF510">
    <property type="entry name" value="D-INOSITOL 3-PHOSPHATE GLYCOSYLTRANSFERASE"/>
    <property type="match status" value="1"/>
</dbReference>
<proteinExistence type="predicted"/>
<evidence type="ECO:0000313" key="5">
    <source>
        <dbReference type="EMBL" id="NLW33958.1"/>
    </source>
</evidence>
<keyword evidence="2" id="KW-0808">Transferase</keyword>
<evidence type="ECO:0000313" key="6">
    <source>
        <dbReference type="Proteomes" id="UP000777265"/>
    </source>
</evidence>
<reference evidence="5" key="1">
    <citation type="journal article" date="2020" name="Biotechnol. Biofuels">
        <title>New insights from the biogas microbiome by comprehensive genome-resolved metagenomics of nearly 1600 species originating from multiple anaerobic digesters.</title>
        <authorList>
            <person name="Campanaro S."/>
            <person name="Treu L."/>
            <person name="Rodriguez-R L.M."/>
            <person name="Kovalovszki A."/>
            <person name="Ziels R.M."/>
            <person name="Maus I."/>
            <person name="Zhu X."/>
            <person name="Kougias P.G."/>
            <person name="Basile A."/>
            <person name="Luo G."/>
            <person name="Schluter A."/>
            <person name="Konstantinidis K.T."/>
            <person name="Angelidaki I."/>
        </authorList>
    </citation>
    <scope>NUCLEOTIDE SEQUENCE</scope>
    <source>
        <strain evidence="5">AS06rmzACSIP_7</strain>
    </source>
</reference>
<evidence type="ECO:0000259" key="4">
    <source>
        <dbReference type="Pfam" id="PF13439"/>
    </source>
</evidence>
<evidence type="ECO:0000256" key="2">
    <source>
        <dbReference type="ARBA" id="ARBA00022679"/>
    </source>
</evidence>
<organism evidence="5 6">
    <name type="scientific">Syntrophorhabdus aromaticivorans</name>
    <dbReference type="NCBI Taxonomy" id="328301"/>
    <lineage>
        <taxon>Bacteria</taxon>
        <taxon>Pseudomonadati</taxon>
        <taxon>Thermodesulfobacteriota</taxon>
        <taxon>Syntrophorhabdia</taxon>
        <taxon>Syntrophorhabdales</taxon>
        <taxon>Syntrophorhabdaceae</taxon>
        <taxon>Syntrophorhabdus</taxon>
    </lineage>
</organism>
<gene>
    <name evidence="5" type="ORF">GXY80_00550</name>
</gene>
<feature type="domain" description="Glycosyltransferase subfamily 4-like N-terminal" evidence="4">
    <location>
        <begin position="13"/>
        <end position="157"/>
    </location>
</feature>
<dbReference type="EMBL" id="JAAYEE010000011">
    <property type="protein sequence ID" value="NLW33958.1"/>
    <property type="molecule type" value="Genomic_DNA"/>
</dbReference>
<dbReference type="Gene3D" id="3.40.50.2000">
    <property type="entry name" value="Glycogen Phosphorylase B"/>
    <property type="match status" value="2"/>
</dbReference>